<dbReference type="GO" id="GO:0010190">
    <property type="term" value="P:cytochrome b6f complex assembly"/>
    <property type="evidence" value="ECO:0007669"/>
    <property type="project" value="TreeGrafter"/>
</dbReference>
<dbReference type="GO" id="GO:0009507">
    <property type="term" value="C:chloroplast"/>
    <property type="evidence" value="ECO:0007669"/>
    <property type="project" value="TreeGrafter"/>
</dbReference>
<keyword evidence="3" id="KW-1185">Reference proteome</keyword>
<sequence>MTLSGVYRFILEGRRSWLFPLTALCRAFRLLMRAVHSQEPDLLTLGLAVTTILTCLIWLSIQPKSIYVIVKWKMLHTERQCNLYDAKFQKEEFGSNVSCCRTLVVYDRHCILQVGFTAKSFIGDDEAVAVNAKKLMQG</sequence>
<dbReference type="AlphaFoldDB" id="A0A8T1QJU9"/>
<dbReference type="EMBL" id="CM031813">
    <property type="protein sequence ID" value="KAG6654412.1"/>
    <property type="molecule type" value="Genomic_DNA"/>
</dbReference>
<gene>
    <name evidence="2" type="ORF">CIPAW_05G144000</name>
</gene>
<dbReference type="PANTHER" id="PTHR34943">
    <property type="match status" value="1"/>
</dbReference>
<dbReference type="InterPro" id="IPR044705">
    <property type="entry name" value="CCB4"/>
</dbReference>
<keyword evidence="1" id="KW-1133">Transmembrane helix</keyword>
<organism evidence="2 3">
    <name type="scientific">Carya illinoinensis</name>
    <name type="common">Pecan</name>
    <dbReference type="NCBI Taxonomy" id="32201"/>
    <lineage>
        <taxon>Eukaryota</taxon>
        <taxon>Viridiplantae</taxon>
        <taxon>Streptophyta</taxon>
        <taxon>Embryophyta</taxon>
        <taxon>Tracheophyta</taxon>
        <taxon>Spermatophyta</taxon>
        <taxon>Magnoliopsida</taxon>
        <taxon>eudicotyledons</taxon>
        <taxon>Gunneridae</taxon>
        <taxon>Pentapetalae</taxon>
        <taxon>rosids</taxon>
        <taxon>fabids</taxon>
        <taxon>Fagales</taxon>
        <taxon>Juglandaceae</taxon>
        <taxon>Carya</taxon>
    </lineage>
</organism>
<name>A0A8T1QJU9_CARIL</name>
<proteinExistence type="predicted"/>
<reference evidence="2" key="1">
    <citation type="submission" date="2020-12" db="EMBL/GenBank/DDBJ databases">
        <title>WGS assembly of Carya illinoinensis cv. Pawnee.</title>
        <authorList>
            <person name="Platts A."/>
            <person name="Shu S."/>
            <person name="Wright S."/>
            <person name="Barry K."/>
            <person name="Edger P."/>
            <person name="Pires J.C."/>
            <person name="Schmutz J."/>
        </authorList>
    </citation>
    <scope>NUCLEOTIDE SEQUENCE</scope>
    <source>
        <tissue evidence="2">Leaf</tissue>
    </source>
</reference>
<evidence type="ECO:0000313" key="3">
    <source>
        <dbReference type="Proteomes" id="UP000811609"/>
    </source>
</evidence>
<dbReference type="PANTHER" id="PTHR34943:SF2">
    <property type="entry name" value="PROTEIN COFACTOR ASSEMBLY OF COMPLEX C SUBUNIT B CCB4, CHLOROPLASTIC"/>
    <property type="match status" value="1"/>
</dbReference>
<evidence type="ECO:0000256" key="1">
    <source>
        <dbReference type="SAM" id="Phobius"/>
    </source>
</evidence>
<evidence type="ECO:0000313" key="2">
    <source>
        <dbReference type="EMBL" id="KAG6654412.1"/>
    </source>
</evidence>
<comment type="caution">
    <text evidence="2">The sequence shown here is derived from an EMBL/GenBank/DDBJ whole genome shotgun (WGS) entry which is preliminary data.</text>
</comment>
<protein>
    <submittedName>
        <fullName evidence="2">Uncharacterized protein</fullName>
    </submittedName>
</protein>
<feature type="transmembrane region" description="Helical" evidence="1">
    <location>
        <begin position="42"/>
        <end position="61"/>
    </location>
</feature>
<accession>A0A8T1QJU9</accession>
<keyword evidence="1" id="KW-0472">Membrane</keyword>
<keyword evidence="1" id="KW-0812">Transmembrane</keyword>
<dbReference type="Proteomes" id="UP000811609">
    <property type="component" value="Chromosome 5"/>
</dbReference>